<dbReference type="SUPFAM" id="SSF49764">
    <property type="entry name" value="HSP20-like chaperones"/>
    <property type="match status" value="1"/>
</dbReference>
<dbReference type="EMBL" id="AP027734">
    <property type="protein sequence ID" value="BDZ53707.1"/>
    <property type="molecule type" value="Genomic_DNA"/>
</dbReference>
<dbReference type="InterPro" id="IPR031107">
    <property type="entry name" value="Small_HSP"/>
</dbReference>
<proteinExistence type="inferred from homology"/>
<evidence type="ECO:0000256" key="2">
    <source>
        <dbReference type="RuleBase" id="RU003616"/>
    </source>
</evidence>
<gene>
    <name evidence="4" type="ORF">GCM10025870_07800</name>
</gene>
<dbReference type="Pfam" id="PF00011">
    <property type="entry name" value="HSP20"/>
    <property type="match status" value="1"/>
</dbReference>
<feature type="domain" description="SHSP" evidence="3">
    <location>
        <begin position="1"/>
        <end position="106"/>
    </location>
</feature>
<name>A0ABN6Y8N6_9MICO</name>
<organism evidence="4 5">
    <name type="scientific">Agromyces marinus</name>
    <dbReference type="NCBI Taxonomy" id="1389020"/>
    <lineage>
        <taxon>Bacteria</taxon>
        <taxon>Bacillati</taxon>
        <taxon>Actinomycetota</taxon>
        <taxon>Actinomycetes</taxon>
        <taxon>Micrococcales</taxon>
        <taxon>Microbacteriaceae</taxon>
        <taxon>Agromyces</taxon>
    </lineage>
</organism>
<dbReference type="Proteomes" id="UP001321477">
    <property type="component" value="Chromosome"/>
</dbReference>
<sequence length="116" mass="12501">MMSIDLYRDGDHYVLAADLPGIDPGSVDLDVDGQLLTLRAERTSRSDGDAKWLVRERPAGSFLRQITLGDGLDTQKISAHYENGVLSVIIPVSEQAKPRKIAITSAAAADHQVTTG</sequence>
<accession>A0ABN6Y8N6</accession>
<evidence type="ECO:0000256" key="1">
    <source>
        <dbReference type="PROSITE-ProRule" id="PRU00285"/>
    </source>
</evidence>
<reference evidence="5" key="1">
    <citation type="journal article" date="2019" name="Int. J. Syst. Evol. Microbiol.">
        <title>The Global Catalogue of Microorganisms (GCM) 10K type strain sequencing project: providing services to taxonomists for standard genome sequencing and annotation.</title>
        <authorList>
            <consortium name="The Broad Institute Genomics Platform"/>
            <consortium name="The Broad Institute Genome Sequencing Center for Infectious Disease"/>
            <person name="Wu L."/>
            <person name="Ma J."/>
        </authorList>
    </citation>
    <scope>NUCLEOTIDE SEQUENCE [LARGE SCALE GENOMIC DNA]</scope>
    <source>
        <strain evidence="5">NBRC 109019</strain>
    </source>
</reference>
<dbReference type="CDD" id="cd06464">
    <property type="entry name" value="ACD_sHsps-like"/>
    <property type="match status" value="1"/>
</dbReference>
<evidence type="ECO:0000259" key="3">
    <source>
        <dbReference type="PROSITE" id="PS01031"/>
    </source>
</evidence>
<dbReference type="PANTHER" id="PTHR11527">
    <property type="entry name" value="HEAT-SHOCK PROTEIN 20 FAMILY MEMBER"/>
    <property type="match status" value="1"/>
</dbReference>
<dbReference type="InterPro" id="IPR002068">
    <property type="entry name" value="A-crystallin/Hsp20_dom"/>
</dbReference>
<evidence type="ECO:0000313" key="4">
    <source>
        <dbReference type="EMBL" id="BDZ53707.1"/>
    </source>
</evidence>
<protein>
    <recommendedName>
        <fullName evidence="3">SHSP domain-containing protein</fullName>
    </recommendedName>
</protein>
<keyword evidence="5" id="KW-1185">Reference proteome</keyword>
<dbReference type="PROSITE" id="PS01031">
    <property type="entry name" value="SHSP"/>
    <property type="match status" value="1"/>
</dbReference>
<evidence type="ECO:0000313" key="5">
    <source>
        <dbReference type="Proteomes" id="UP001321477"/>
    </source>
</evidence>
<comment type="similarity">
    <text evidence="1 2">Belongs to the small heat shock protein (HSP20) family.</text>
</comment>
<dbReference type="InterPro" id="IPR008978">
    <property type="entry name" value="HSP20-like_chaperone"/>
</dbReference>
<dbReference type="Gene3D" id="2.60.40.790">
    <property type="match status" value="1"/>
</dbReference>